<sequence>MANFNSVSTSLLGIATIGVLIVAFAIMQYFHTAFAWPRNGMTLPPSFIQF</sequence>
<dbReference type="Proteomes" id="UP000663946">
    <property type="component" value="Plasmid pQ15_94_2"/>
</dbReference>
<keyword evidence="2" id="KW-0614">Plasmid</keyword>
<keyword evidence="1" id="KW-0812">Transmembrane</keyword>
<name>A0AAJ4TDA7_AGRTU</name>
<evidence type="ECO:0000313" key="2">
    <source>
        <dbReference type="EMBL" id="QTG16875.1"/>
    </source>
</evidence>
<proteinExistence type="predicted"/>
<protein>
    <submittedName>
        <fullName evidence="2">Uncharacterized protein</fullName>
    </submittedName>
</protein>
<organism evidence="2 3">
    <name type="scientific">Agrobacterium tumefaciens</name>
    <dbReference type="NCBI Taxonomy" id="358"/>
    <lineage>
        <taxon>Bacteria</taxon>
        <taxon>Pseudomonadati</taxon>
        <taxon>Pseudomonadota</taxon>
        <taxon>Alphaproteobacteria</taxon>
        <taxon>Hyphomicrobiales</taxon>
        <taxon>Rhizobiaceae</taxon>
        <taxon>Rhizobium/Agrobacterium group</taxon>
        <taxon>Agrobacterium</taxon>
        <taxon>Agrobacterium tumefaciens complex</taxon>
    </lineage>
</organism>
<feature type="transmembrane region" description="Helical" evidence="1">
    <location>
        <begin position="12"/>
        <end position="31"/>
    </location>
</feature>
<reference evidence="2" key="1">
    <citation type="submission" date="2020-02" db="EMBL/GenBank/DDBJ databases">
        <title>Unexpected conservation and global transmission of agrobacterial virulence plasmids.</title>
        <authorList>
            <person name="Weisberg A.J."/>
            <person name="Davis E.W. II"/>
            <person name="Tabima J.R."/>
            <person name="Belcher M.S."/>
            <person name="Miller M."/>
            <person name="Kuo C.-H."/>
            <person name="Loper J.E."/>
            <person name="Grunwald N.J."/>
            <person name="Putnam M.L."/>
            <person name="Chang J.H."/>
        </authorList>
    </citation>
    <scope>NUCLEOTIDE SEQUENCE</scope>
    <source>
        <strain evidence="2">Q15/94</strain>
        <plasmid evidence="2">pQ15_94_2</plasmid>
    </source>
</reference>
<gene>
    <name evidence="2" type="ORF">G6M86_26545</name>
</gene>
<evidence type="ECO:0000256" key="1">
    <source>
        <dbReference type="SAM" id="Phobius"/>
    </source>
</evidence>
<evidence type="ECO:0000313" key="3">
    <source>
        <dbReference type="Proteomes" id="UP000663946"/>
    </source>
</evidence>
<keyword evidence="1" id="KW-1133">Transmembrane helix</keyword>
<dbReference type="RefSeq" id="WP_333722663.1">
    <property type="nucleotide sequence ID" value="NZ_CP049219.1"/>
</dbReference>
<geneLocation type="plasmid" evidence="2 3">
    <name>pQ15_94_2</name>
</geneLocation>
<dbReference type="EMBL" id="CP049219">
    <property type="protein sequence ID" value="QTG16875.1"/>
    <property type="molecule type" value="Genomic_DNA"/>
</dbReference>
<keyword evidence="1" id="KW-0472">Membrane</keyword>
<accession>A0AAJ4TDA7</accession>
<dbReference type="AlphaFoldDB" id="A0AAJ4TDA7"/>